<reference evidence="2 3" key="1">
    <citation type="journal article" date="2019" name="Nat. Microbiol.">
        <title>Mediterranean grassland soil C-N compound turnover is dependent on rainfall and depth, and is mediated by genomically divergent microorganisms.</title>
        <authorList>
            <person name="Diamond S."/>
            <person name="Andeer P.F."/>
            <person name="Li Z."/>
            <person name="Crits-Christoph A."/>
            <person name="Burstein D."/>
            <person name="Anantharaman K."/>
            <person name="Lane K.R."/>
            <person name="Thomas B.C."/>
            <person name="Pan C."/>
            <person name="Northen T.R."/>
            <person name="Banfield J.F."/>
        </authorList>
    </citation>
    <scope>NUCLEOTIDE SEQUENCE [LARGE SCALE GENOMIC DNA]</scope>
    <source>
        <strain evidence="2">WS_8</strain>
    </source>
</reference>
<gene>
    <name evidence="2" type="ORF">E6K78_10850</name>
</gene>
<comment type="caution">
    <text evidence="2">The sequence shown here is derived from an EMBL/GenBank/DDBJ whole genome shotgun (WGS) entry which is preliminary data.</text>
</comment>
<name>A0A538THV0_UNCEI</name>
<feature type="transmembrane region" description="Helical" evidence="1">
    <location>
        <begin position="12"/>
        <end position="36"/>
    </location>
</feature>
<evidence type="ECO:0000313" key="3">
    <source>
        <dbReference type="Proteomes" id="UP000316609"/>
    </source>
</evidence>
<keyword evidence="1" id="KW-0472">Membrane</keyword>
<dbReference type="AlphaFoldDB" id="A0A538THV0"/>
<evidence type="ECO:0000313" key="2">
    <source>
        <dbReference type="EMBL" id="TMQ63207.1"/>
    </source>
</evidence>
<protein>
    <submittedName>
        <fullName evidence="2">Uncharacterized protein</fullName>
    </submittedName>
</protein>
<feature type="transmembrane region" description="Helical" evidence="1">
    <location>
        <begin position="97"/>
        <end position="115"/>
    </location>
</feature>
<proteinExistence type="predicted"/>
<keyword evidence="1" id="KW-0812">Transmembrane</keyword>
<dbReference type="EMBL" id="VBOY01000114">
    <property type="protein sequence ID" value="TMQ63207.1"/>
    <property type="molecule type" value="Genomic_DNA"/>
</dbReference>
<sequence>MHFLDAWSALSLFDLVRLLAPLGFLAVGTFLPGAAVARVAALGVAAGVPFLKELAAPPWVVAGWTALWLFVAWRAVGRRDPAPRPIRSPGGVVESGAVGILLGLALLALLIAGVARQDMSPEDSRRASYGCMFLGLGLLHLMLRGNLRRAAIGLAALGLGLEVLDGAARAAALPGAATGGAWVLFAASLAIALVMRVAVGRERHARSARVRDAHDLHD</sequence>
<organism evidence="2 3">
    <name type="scientific">Eiseniibacteriota bacterium</name>
    <dbReference type="NCBI Taxonomy" id="2212470"/>
    <lineage>
        <taxon>Bacteria</taxon>
        <taxon>Candidatus Eiseniibacteriota</taxon>
    </lineage>
</organism>
<feature type="transmembrane region" description="Helical" evidence="1">
    <location>
        <begin position="56"/>
        <end position="76"/>
    </location>
</feature>
<feature type="transmembrane region" description="Helical" evidence="1">
    <location>
        <begin position="180"/>
        <end position="199"/>
    </location>
</feature>
<evidence type="ECO:0000256" key="1">
    <source>
        <dbReference type="SAM" id="Phobius"/>
    </source>
</evidence>
<dbReference type="Proteomes" id="UP000316609">
    <property type="component" value="Unassembled WGS sequence"/>
</dbReference>
<accession>A0A538THV0</accession>
<feature type="transmembrane region" description="Helical" evidence="1">
    <location>
        <begin position="127"/>
        <end position="143"/>
    </location>
</feature>
<keyword evidence="1" id="KW-1133">Transmembrane helix</keyword>